<keyword evidence="1" id="KW-0802">TPR repeat</keyword>
<organism evidence="5 6">
    <name type="scientific">Pseudothauera nasutitermitis</name>
    <dbReference type="NCBI Taxonomy" id="2565930"/>
    <lineage>
        <taxon>Bacteria</taxon>
        <taxon>Pseudomonadati</taxon>
        <taxon>Pseudomonadota</taxon>
        <taxon>Betaproteobacteria</taxon>
        <taxon>Rhodocyclales</taxon>
        <taxon>Zoogloeaceae</taxon>
        <taxon>Pseudothauera</taxon>
    </lineage>
</organism>
<evidence type="ECO:0000313" key="5">
    <source>
        <dbReference type="EMBL" id="THF63587.1"/>
    </source>
</evidence>
<comment type="caution">
    <text evidence="5">The sequence shown here is derived from an EMBL/GenBank/DDBJ whole genome shotgun (WGS) entry which is preliminary data.</text>
</comment>
<feature type="transmembrane region" description="Helical" evidence="3">
    <location>
        <begin position="43"/>
        <end position="63"/>
    </location>
</feature>
<evidence type="ECO:0000256" key="2">
    <source>
        <dbReference type="SAM" id="MobiDB-lite"/>
    </source>
</evidence>
<dbReference type="Proteomes" id="UP000308430">
    <property type="component" value="Unassembled WGS sequence"/>
</dbReference>
<dbReference type="SUPFAM" id="SSF48452">
    <property type="entry name" value="TPR-like"/>
    <property type="match status" value="1"/>
</dbReference>
<evidence type="ECO:0000259" key="4">
    <source>
        <dbReference type="Pfam" id="PF08239"/>
    </source>
</evidence>
<evidence type="ECO:0000313" key="6">
    <source>
        <dbReference type="Proteomes" id="UP000308430"/>
    </source>
</evidence>
<evidence type="ECO:0000256" key="3">
    <source>
        <dbReference type="SAM" id="Phobius"/>
    </source>
</evidence>
<dbReference type="Gene3D" id="2.30.30.40">
    <property type="entry name" value="SH3 Domains"/>
    <property type="match status" value="1"/>
</dbReference>
<keyword evidence="3" id="KW-0472">Membrane</keyword>
<feature type="compositionally biased region" description="Low complexity" evidence="2">
    <location>
        <begin position="84"/>
        <end position="114"/>
    </location>
</feature>
<protein>
    <recommendedName>
        <fullName evidence="4">SH3b domain-containing protein</fullName>
    </recommendedName>
</protein>
<dbReference type="InterPro" id="IPR003646">
    <property type="entry name" value="SH3-like_bac-type"/>
</dbReference>
<dbReference type="InterPro" id="IPR019734">
    <property type="entry name" value="TPR_rpt"/>
</dbReference>
<feature type="compositionally biased region" description="Low complexity" evidence="2">
    <location>
        <begin position="122"/>
        <end position="152"/>
    </location>
</feature>
<feature type="region of interest" description="Disordered" evidence="2">
    <location>
        <begin position="84"/>
        <end position="164"/>
    </location>
</feature>
<keyword evidence="6" id="KW-1185">Reference proteome</keyword>
<dbReference type="Gene3D" id="1.25.40.10">
    <property type="entry name" value="Tetratricopeptide repeat domain"/>
    <property type="match status" value="2"/>
</dbReference>
<accession>A0A4S4AUF7</accession>
<gene>
    <name evidence="5" type="ORF">E6C76_13395</name>
</gene>
<dbReference type="OrthoDB" id="5406098at2"/>
<sequence>MSLINDMLRDIDRRGVQASGEHHAVLDDTVIVPALRTRRWPPAWALLLSVGAVLCALAAWLLYGQQSGIGRPLPEPVRLAAALAEAQTAPPAEPATPVEPAEPAAPEQPAAPSEPDAPAPDPATGAEPTVPAAEAPQSSAAESQPAPSATASTPPPPAEPAPRIADAGQPVYILPGKRVNLRTGPALNAEVLHVISARSPLVLTDRANDFLGVRTQGGVSGWISAEFAQVGGVPPAATVAEPAAPALAAHPVAVPATPATRPGTRPEDARALHTEALRALERGQAAAAEASLLDALRADPRFAPALNTLSALLLQQGRRAELEARLTELARQGHPDATAATLRARLQAEDGNPTAGLSLLEALPADRLNGEQLVVLATLRQRVGRHEDAVDAYRRALELGQRGGATWAGLAASLDMLGSAAEARQAWQAALAAGPLGAALERHARARLAALGGPGD</sequence>
<dbReference type="EMBL" id="SSOC01000005">
    <property type="protein sequence ID" value="THF63587.1"/>
    <property type="molecule type" value="Genomic_DNA"/>
</dbReference>
<feature type="repeat" description="TPR" evidence="1">
    <location>
        <begin position="370"/>
        <end position="403"/>
    </location>
</feature>
<proteinExistence type="predicted"/>
<dbReference type="PROSITE" id="PS50005">
    <property type="entry name" value="TPR"/>
    <property type="match status" value="1"/>
</dbReference>
<reference evidence="5 6" key="1">
    <citation type="submission" date="2019-04" db="EMBL/GenBank/DDBJ databases">
        <title>Azoarcus nasutitermitis sp. nov. isolated from termite nest.</title>
        <authorList>
            <person name="Lin S.-Y."/>
            <person name="Hameed A."/>
            <person name="Hsu Y.-H."/>
            <person name="Young C.-C."/>
        </authorList>
    </citation>
    <scope>NUCLEOTIDE SEQUENCE [LARGE SCALE GENOMIC DNA]</scope>
    <source>
        <strain evidence="5 6">CC-YHH838</strain>
    </source>
</reference>
<name>A0A4S4AUF7_9RHOO</name>
<dbReference type="Pfam" id="PF08239">
    <property type="entry name" value="SH3_3"/>
    <property type="match status" value="1"/>
</dbReference>
<dbReference type="InterPro" id="IPR011990">
    <property type="entry name" value="TPR-like_helical_dom_sf"/>
</dbReference>
<dbReference type="RefSeq" id="WP_136348748.1">
    <property type="nucleotide sequence ID" value="NZ_SSOC01000005.1"/>
</dbReference>
<keyword evidence="3" id="KW-1133">Transmembrane helix</keyword>
<feature type="domain" description="SH3b" evidence="4">
    <location>
        <begin position="178"/>
        <end position="227"/>
    </location>
</feature>
<dbReference type="AlphaFoldDB" id="A0A4S4AUF7"/>
<evidence type="ECO:0000256" key="1">
    <source>
        <dbReference type="PROSITE-ProRule" id="PRU00339"/>
    </source>
</evidence>
<keyword evidence="3" id="KW-0812">Transmembrane</keyword>